<protein>
    <submittedName>
        <fullName evidence="3">Osmoprotectant transport system substrate-binding protein</fullName>
    </submittedName>
</protein>
<dbReference type="Proteomes" id="UP000244240">
    <property type="component" value="Unassembled WGS sequence"/>
</dbReference>
<dbReference type="GO" id="GO:0022857">
    <property type="term" value="F:transmembrane transporter activity"/>
    <property type="evidence" value="ECO:0007669"/>
    <property type="project" value="InterPro"/>
</dbReference>
<evidence type="ECO:0000313" key="4">
    <source>
        <dbReference type="Proteomes" id="UP000244240"/>
    </source>
</evidence>
<name>A0A2T6C7V5_9BACL</name>
<feature type="signal peptide" evidence="1">
    <location>
        <begin position="1"/>
        <end position="25"/>
    </location>
</feature>
<keyword evidence="1" id="KW-0732">Signal</keyword>
<dbReference type="CDD" id="cd13611">
    <property type="entry name" value="PBP2_YehZ"/>
    <property type="match status" value="1"/>
</dbReference>
<evidence type="ECO:0000259" key="2">
    <source>
        <dbReference type="Pfam" id="PF04069"/>
    </source>
</evidence>
<dbReference type="Gene3D" id="3.40.190.10">
    <property type="entry name" value="Periplasmic binding protein-like II"/>
    <property type="match status" value="1"/>
</dbReference>
<reference evidence="3 4" key="1">
    <citation type="submission" date="2018-04" db="EMBL/GenBank/DDBJ databases">
        <title>Genomic Encyclopedia of Archaeal and Bacterial Type Strains, Phase II (KMG-II): from individual species to whole genera.</title>
        <authorList>
            <person name="Goeker M."/>
        </authorList>
    </citation>
    <scope>NUCLEOTIDE SEQUENCE [LARGE SCALE GENOMIC DNA]</scope>
    <source>
        <strain evidence="3 4">DSM 45787</strain>
    </source>
</reference>
<dbReference type="RefSeq" id="WP_245920654.1">
    <property type="nucleotide sequence ID" value="NZ_QBKR01000003.1"/>
</dbReference>
<dbReference type="AlphaFoldDB" id="A0A2T6C7V5"/>
<dbReference type="EMBL" id="QBKR01000003">
    <property type="protein sequence ID" value="PTX64401.1"/>
    <property type="molecule type" value="Genomic_DNA"/>
</dbReference>
<proteinExistence type="predicted"/>
<dbReference type="PROSITE" id="PS51257">
    <property type="entry name" value="PROKAR_LIPOPROTEIN"/>
    <property type="match status" value="1"/>
</dbReference>
<dbReference type="SUPFAM" id="SSF53850">
    <property type="entry name" value="Periplasmic binding protein-like II"/>
    <property type="match status" value="1"/>
</dbReference>
<keyword evidence="4" id="KW-1185">Reference proteome</keyword>
<dbReference type="InterPro" id="IPR007210">
    <property type="entry name" value="ABC_Gly_betaine_transp_sub-bd"/>
</dbReference>
<organism evidence="3 4">
    <name type="scientific">Melghirimyces profundicolus</name>
    <dbReference type="NCBI Taxonomy" id="1242148"/>
    <lineage>
        <taxon>Bacteria</taxon>
        <taxon>Bacillati</taxon>
        <taxon>Bacillota</taxon>
        <taxon>Bacilli</taxon>
        <taxon>Bacillales</taxon>
        <taxon>Thermoactinomycetaceae</taxon>
        <taxon>Melghirimyces</taxon>
    </lineage>
</organism>
<gene>
    <name evidence="3" type="ORF">C8P63_103187</name>
</gene>
<dbReference type="Gene3D" id="3.40.190.120">
    <property type="entry name" value="Osmoprotection protein (prox), domain 2"/>
    <property type="match status" value="1"/>
</dbReference>
<comment type="caution">
    <text evidence="3">The sequence shown here is derived from an EMBL/GenBank/DDBJ whole genome shotgun (WGS) entry which is preliminary data.</text>
</comment>
<dbReference type="Pfam" id="PF04069">
    <property type="entry name" value="OpuAC"/>
    <property type="match status" value="1"/>
</dbReference>
<evidence type="ECO:0000256" key="1">
    <source>
        <dbReference type="SAM" id="SignalP"/>
    </source>
</evidence>
<feature type="chain" id="PRO_5015475630" evidence="1">
    <location>
        <begin position="26"/>
        <end position="308"/>
    </location>
</feature>
<sequence length="308" mass="34895">MNFTWRSLWFALMIVSLMMMGTACGSSMGDGAQSGEITVGGKDFTEQHLLTKITSIYLKEKGYKVKEAGSMGSSVARSALENGQIDMYWEYTGTALMVFLKEPAETDPAAAFKKVKKLDAENDLVWLEQAELNNTYTILMRQDQAEKLNIRSLSDLAAYVKKNPKALRFATNAEFYSRQDGMKGLEKKYGFQFPTNRVKKMDSGILYNALKEKQVDVSVGFATDGRIKGFNLVSLEDDQKFFPVYHAAPVIRKDVLSKNKKIEGLLNDLARRLTTENMMELNYKVDVDHQNETKVAREWLVSEKLIQK</sequence>
<accession>A0A2T6C7V5</accession>
<evidence type="ECO:0000313" key="3">
    <source>
        <dbReference type="EMBL" id="PTX64401.1"/>
    </source>
</evidence>
<feature type="domain" description="ABC-type glycine betaine transport system substrate-binding" evidence="2">
    <location>
        <begin position="36"/>
        <end position="300"/>
    </location>
</feature>
<dbReference type="GO" id="GO:0043190">
    <property type="term" value="C:ATP-binding cassette (ABC) transporter complex"/>
    <property type="evidence" value="ECO:0007669"/>
    <property type="project" value="InterPro"/>
</dbReference>